<evidence type="ECO:0000313" key="2">
    <source>
        <dbReference type="EMBL" id="GFG75897.1"/>
    </source>
</evidence>
<dbReference type="AlphaFoldDB" id="A0A7I9Y1P4"/>
<feature type="compositionally biased region" description="Polar residues" evidence="1">
    <location>
        <begin position="63"/>
        <end position="83"/>
    </location>
</feature>
<organism evidence="2 3">
    <name type="scientific">Mycobacterium botniense</name>
    <dbReference type="NCBI Taxonomy" id="84962"/>
    <lineage>
        <taxon>Bacteria</taxon>
        <taxon>Bacillati</taxon>
        <taxon>Actinomycetota</taxon>
        <taxon>Actinomycetes</taxon>
        <taxon>Mycobacteriales</taxon>
        <taxon>Mycobacteriaceae</taxon>
        <taxon>Mycobacterium</taxon>
    </lineage>
</organism>
<dbReference type="EMBL" id="BLKW01000004">
    <property type="protein sequence ID" value="GFG75897.1"/>
    <property type="molecule type" value="Genomic_DNA"/>
</dbReference>
<reference evidence="2 3" key="1">
    <citation type="journal article" date="2019" name="Emerg. Microbes Infect.">
        <title>Comprehensive subspecies identification of 175 nontuberculous mycobacteria species based on 7547 genomic profiles.</title>
        <authorList>
            <person name="Matsumoto Y."/>
            <person name="Kinjo T."/>
            <person name="Motooka D."/>
            <person name="Nabeya D."/>
            <person name="Jung N."/>
            <person name="Uechi K."/>
            <person name="Horii T."/>
            <person name="Iida T."/>
            <person name="Fujita J."/>
            <person name="Nakamura S."/>
        </authorList>
    </citation>
    <scope>NUCLEOTIDE SEQUENCE [LARGE SCALE GENOMIC DNA]</scope>
    <source>
        <strain evidence="2 3">JCM 17322</strain>
    </source>
</reference>
<accession>A0A7I9Y1P4</accession>
<name>A0A7I9Y1P4_9MYCO</name>
<dbReference type="Proteomes" id="UP000465361">
    <property type="component" value="Unassembled WGS sequence"/>
</dbReference>
<feature type="region of interest" description="Disordered" evidence="1">
    <location>
        <begin position="54"/>
        <end position="83"/>
    </location>
</feature>
<protein>
    <submittedName>
        <fullName evidence="2">Uncharacterized protein</fullName>
    </submittedName>
</protein>
<sequence length="83" mass="8891">MWPDTQRVGFPKRSWKMFAFAWPEVGHPIINIVSGVPPNTNFLVPPNPYAAGRADQPLPGSLHITSGVQQQPDASTGGPAQSA</sequence>
<keyword evidence="3" id="KW-1185">Reference proteome</keyword>
<comment type="caution">
    <text evidence="2">The sequence shown here is derived from an EMBL/GenBank/DDBJ whole genome shotgun (WGS) entry which is preliminary data.</text>
</comment>
<gene>
    <name evidence="2" type="ORF">MBOT_32620</name>
</gene>
<proteinExistence type="predicted"/>
<evidence type="ECO:0000313" key="3">
    <source>
        <dbReference type="Proteomes" id="UP000465361"/>
    </source>
</evidence>
<evidence type="ECO:0000256" key="1">
    <source>
        <dbReference type="SAM" id="MobiDB-lite"/>
    </source>
</evidence>